<gene>
    <name evidence="2" type="ORF">GHNINEIG_01606</name>
</gene>
<reference evidence="2 3" key="1">
    <citation type="submission" date="2018-08" db="EMBL/GenBank/DDBJ databases">
        <title>Horizontal acquisition of hydrogen conversion ability and other habitat adaptations in Hydrogenovibrio crunogenus strains.</title>
        <authorList>
            <person name="Gonnella G."/>
            <person name="Adam N."/>
            <person name="Perner M."/>
        </authorList>
    </citation>
    <scope>NUCLEOTIDE SEQUENCE [LARGE SCALE GENOMIC DNA]</scope>
    <source>
        <strain evidence="2 3">SP-41</strain>
    </source>
</reference>
<dbReference type="InterPro" id="IPR052514">
    <property type="entry name" value="SAM-dependent_MTase"/>
</dbReference>
<protein>
    <submittedName>
        <fullName evidence="2">Methyltransferase FkbM</fullName>
    </submittedName>
</protein>
<evidence type="ECO:0000259" key="1">
    <source>
        <dbReference type="Pfam" id="PF05050"/>
    </source>
</evidence>
<dbReference type="SUPFAM" id="SSF53335">
    <property type="entry name" value="S-adenosyl-L-methionine-dependent methyltransferases"/>
    <property type="match status" value="1"/>
</dbReference>
<name>A0A4P7P0Q1_9GAMM</name>
<accession>A0A4P7P0Q1</accession>
<keyword evidence="2" id="KW-0489">Methyltransferase</keyword>
<dbReference type="PANTHER" id="PTHR34203:SF15">
    <property type="entry name" value="SLL1173 PROTEIN"/>
    <property type="match status" value="1"/>
</dbReference>
<organism evidence="2 3">
    <name type="scientific">Hydrogenovibrio crunogenus</name>
    <dbReference type="NCBI Taxonomy" id="39765"/>
    <lineage>
        <taxon>Bacteria</taxon>
        <taxon>Pseudomonadati</taxon>
        <taxon>Pseudomonadota</taxon>
        <taxon>Gammaproteobacteria</taxon>
        <taxon>Thiotrichales</taxon>
        <taxon>Piscirickettsiaceae</taxon>
        <taxon>Hydrogenovibrio</taxon>
    </lineage>
</organism>
<evidence type="ECO:0000313" key="3">
    <source>
        <dbReference type="Proteomes" id="UP000296201"/>
    </source>
</evidence>
<dbReference type="Proteomes" id="UP000296201">
    <property type="component" value="Chromosome"/>
</dbReference>
<proteinExistence type="predicted"/>
<keyword evidence="2" id="KW-0808">Transferase</keyword>
<dbReference type="GO" id="GO:0032259">
    <property type="term" value="P:methylation"/>
    <property type="evidence" value="ECO:0007669"/>
    <property type="project" value="UniProtKB-KW"/>
</dbReference>
<sequence>MSEIKILKTSDDFIIKAFSKDFITRQIEKHGVYEKYVLDFVKQILLNKRDPLVLDVGANIGNHTLSFCSAGARVHAFEPVKPIHDILKYNIEKNGLSERASVYNFALSDCFSKEKITYESKGNVGGSSLENRVEGNLLDVKLEKGDDFVIKQDFKKIDLIKIDVEGHEYKVLQGLIDSIKKFKPIIVIEWNEIDTIERILNTSAFCYLEENYIFYVLGSNYDREFYKNKFLGGLRCKIQRELFPRKALLYPFKNGVVYENLILVSKEDKYMLSFVEQYLK</sequence>
<dbReference type="Pfam" id="PF05050">
    <property type="entry name" value="Methyltransf_21"/>
    <property type="match status" value="1"/>
</dbReference>
<keyword evidence="3" id="KW-1185">Reference proteome</keyword>
<dbReference type="GO" id="GO:0008168">
    <property type="term" value="F:methyltransferase activity"/>
    <property type="evidence" value="ECO:0007669"/>
    <property type="project" value="UniProtKB-KW"/>
</dbReference>
<dbReference type="InterPro" id="IPR029063">
    <property type="entry name" value="SAM-dependent_MTases_sf"/>
</dbReference>
<dbReference type="Gene3D" id="3.40.50.150">
    <property type="entry name" value="Vaccinia Virus protein VP39"/>
    <property type="match status" value="1"/>
</dbReference>
<dbReference type="PANTHER" id="PTHR34203">
    <property type="entry name" value="METHYLTRANSFERASE, FKBM FAMILY PROTEIN"/>
    <property type="match status" value="1"/>
</dbReference>
<evidence type="ECO:0000313" key="2">
    <source>
        <dbReference type="EMBL" id="QBZ83546.1"/>
    </source>
</evidence>
<dbReference type="EMBL" id="CP032096">
    <property type="protein sequence ID" value="QBZ83546.1"/>
    <property type="molecule type" value="Genomic_DNA"/>
</dbReference>
<dbReference type="InterPro" id="IPR006342">
    <property type="entry name" value="FkbM_mtfrase"/>
</dbReference>
<dbReference type="RefSeq" id="WP_189636858.1">
    <property type="nucleotide sequence ID" value="NZ_CP032096.1"/>
</dbReference>
<dbReference type="NCBIfam" id="TIGR01444">
    <property type="entry name" value="fkbM_fam"/>
    <property type="match status" value="1"/>
</dbReference>
<dbReference type="AlphaFoldDB" id="A0A4P7P0Q1"/>
<feature type="domain" description="Methyltransferase FkbM" evidence="1">
    <location>
        <begin position="55"/>
        <end position="193"/>
    </location>
</feature>